<dbReference type="Ensembl" id="ENSUAMT00000020650.1">
    <property type="protein sequence ID" value="ENSUAMP00000018452.1"/>
    <property type="gene ID" value="ENSUAMG00000014636.1"/>
</dbReference>
<accession>A0A452RHQ3</accession>
<dbReference type="SUPFAM" id="SSF56672">
    <property type="entry name" value="DNA/RNA polymerases"/>
    <property type="match status" value="1"/>
</dbReference>
<protein>
    <recommendedName>
        <fullName evidence="1">RNA-directed DNA polymerase</fullName>
        <ecNumber evidence="1">2.7.7.49</ecNumber>
    </recommendedName>
</protein>
<dbReference type="Pfam" id="PF00078">
    <property type="entry name" value="RVT_1"/>
    <property type="match status" value="1"/>
</dbReference>
<name>A0A452RHQ3_URSAM</name>
<evidence type="ECO:0000259" key="2">
    <source>
        <dbReference type="Pfam" id="PF00078"/>
    </source>
</evidence>
<dbReference type="PANTHER" id="PTHR19446">
    <property type="entry name" value="REVERSE TRANSCRIPTASES"/>
    <property type="match status" value="1"/>
</dbReference>
<proteinExistence type="predicted"/>
<dbReference type="STRING" id="9643.ENSUAMP00000018452"/>
<dbReference type="Proteomes" id="UP000291022">
    <property type="component" value="Unassembled WGS sequence"/>
</dbReference>
<organism evidence="3 4">
    <name type="scientific">Ursus americanus</name>
    <name type="common">American black bear</name>
    <name type="synonym">Euarctos americanus</name>
    <dbReference type="NCBI Taxonomy" id="9643"/>
    <lineage>
        <taxon>Eukaryota</taxon>
        <taxon>Metazoa</taxon>
        <taxon>Chordata</taxon>
        <taxon>Craniata</taxon>
        <taxon>Vertebrata</taxon>
        <taxon>Euteleostomi</taxon>
        <taxon>Mammalia</taxon>
        <taxon>Eutheria</taxon>
        <taxon>Laurasiatheria</taxon>
        <taxon>Carnivora</taxon>
        <taxon>Caniformia</taxon>
        <taxon>Ursidae</taxon>
        <taxon>Ursus</taxon>
    </lineage>
</organism>
<evidence type="ECO:0000313" key="4">
    <source>
        <dbReference type="Proteomes" id="UP000291022"/>
    </source>
</evidence>
<reference evidence="3" key="2">
    <citation type="submission" date="2025-08" db="UniProtKB">
        <authorList>
            <consortium name="Ensembl"/>
        </authorList>
    </citation>
    <scope>IDENTIFICATION</scope>
</reference>
<evidence type="ECO:0000256" key="1">
    <source>
        <dbReference type="ARBA" id="ARBA00012493"/>
    </source>
</evidence>
<reference evidence="3" key="3">
    <citation type="submission" date="2025-09" db="UniProtKB">
        <authorList>
            <consortium name="Ensembl"/>
        </authorList>
    </citation>
    <scope>IDENTIFICATION</scope>
</reference>
<dbReference type="EC" id="2.7.7.49" evidence="1"/>
<dbReference type="GO" id="GO:0003964">
    <property type="term" value="F:RNA-directed DNA polymerase activity"/>
    <property type="evidence" value="ECO:0007669"/>
    <property type="project" value="UniProtKB-EC"/>
</dbReference>
<evidence type="ECO:0000313" key="3">
    <source>
        <dbReference type="Ensembl" id="ENSUAMP00000018452.1"/>
    </source>
</evidence>
<dbReference type="InterPro" id="IPR043502">
    <property type="entry name" value="DNA/RNA_pol_sf"/>
</dbReference>
<dbReference type="OMA" id="INFTHIC"/>
<reference evidence="4" key="1">
    <citation type="submission" date="2016-06" db="EMBL/GenBank/DDBJ databases">
        <title>De novo assembly and RNA-Seq shows season-dependent expression and editing in black bear kidneys.</title>
        <authorList>
            <person name="Korstanje R."/>
            <person name="Srivastava A."/>
            <person name="Sarsani V.K."/>
            <person name="Sheehan S.M."/>
            <person name="Seger R.L."/>
            <person name="Barter M.E."/>
            <person name="Lindqvist C."/>
            <person name="Brody L.C."/>
            <person name="Mullikin J.C."/>
        </authorList>
    </citation>
    <scope>NUCLEOTIDE SEQUENCE [LARGE SCALE GENOMIC DNA]</scope>
</reference>
<dbReference type="GeneTree" id="ENSGT00940000153064"/>
<keyword evidence="4" id="KW-1185">Reference proteome</keyword>
<feature type="domain" description="Reverse transcriptase" evidence="2">
    <location>
        <begin position="83"/>
        <end position="189"/>
    </location>
</feature>
<sequence length="195" mass="22785">MEAFLETYKLPRLEQEEIDFLNRPINYEEIETVIKNLPKNKTPGPDGFPGEFYQTFKEEIIPILLKLFQKIETEGKLPNSFYEILANRIQQYIKRIIHHDQVGFIPGMQGWYNICKSVSVIHHINKKRVKNHMILSIDAEKAFDKIQHPFLIKTLQSVGIEDTFLNLINTIYEKPTVNIILNGEKQESFPLRSGT</sequence>
<dbReference type="InterPro" id="IPR000477">
    <property type="entry name" value="RT_dom"/>
</dbReference>
<dbReference type="AlphaFoldDB" id="A0A452RHQ3"/>